<evidence type="ECO:0000256" key="1">
    <source>
        <dbReference type="SAM" id="Phobius"/>
    </source>
</evidence>
<accession>A0A091ARG9</accession>
<feature type="transmembrane region" description="Helical" evidence="1">
    <location>
        <begin position="81"/>
        <end position="100"/>
    </location>
</feature>
<evidence type="ECO:0000313" key="3">
    <source>
        <dbReference type="Proteomes" id="UP000029393"/>
    </source>
</evidence>
<comment type="caution">
    <text evidence="2">The sequence shown here is derived from an EMBL/GenBank/DDBJ whole genome shotgun (WGS) entry which is preliminary data.</text>
</comment>
<feature type="transmembrane region" description="Helical" evidence="1">
    <location>
        <begin position="106"/>
        <end position="126"/>
    </location>
</feature>
<dbReference type="OrthoDB" id="5966279at2"/>
<dbReference type="Proteomes" id="UP000029393">
    <property type="component" value="Unassembled WGS sequence"/>
</dbReference>
<keyword evidence="3" id="KW-1185">Reference proteome</keyword>
<name>A0A091ARG9_9GAMM</name>
<keyword evidence="1" id="KW-1133">Transmembrane helix</keyword>
<feature type="transmembrane region" description="Helical" evidence="1">
    <location>
        <begin position="56"/>
        <end position="74"/>
    </location>
</feature>
<keyword evidence="1" id="KW-0812">Transmembrane</keyword>
<keyword evidence="1" id="KW-0472">Membrane</keyword>
<dbReference type="STRING" id="1384056.N787_05735"/>
<dbReference type="AlphaFoldDB" id="A0A091ARG9"/>
<dbReference type="RefSeq" id="WP_052575492.1">
    <property type="nucleotide sequence ID" value="NZ_AVCK01000064.1"/>
</dbReference>
<dbReference type="PATRIC" id="fig|1384056.3.peg.2661"/>
<dbReference type="Pfam" id="PF03203">
    <property type="entry name" value="MerC"/>
    <property type="match status" value="1"/>
</dbReference>
<dbReference type="GO" id="GO:0016020">
    <property type="term" value="C:membrane"/>
    <property type="evidence" value="ECO:0007669"/>
    <property type="project" value="InterPro"/>
</dbReference>
<reference evidence="2 3" key="1">
    <citation type="submission" date="2013-09" db="EMBL/GenBank/DDBJ databases">
        <title>Genome sequencing of Arenimonas metalli.</title>
        <authorList>
            <person name="Chen F."/>
            <person name="Wang G."/>
        </authorList>
    </citation>
    <scope>NUCLEOTIDE SEQUENCE [LARGE SCALE GENOMIC DNA]</scope>
    <source>
        <strain evidence="2 3">CF5-1</strain>
    </source>
</reference>
<protein>
    <recommendedName>
        <fullName evidence="4">MerC domain-containing protein</fullName>
    </recommendedName>
</protein>
<evidence type="ECO:0000313" key="2">
    <source>
        <dbReference type="EMBL" id="KFN41574.1"/>
    </source>
</evidence>
<dbReference type="eggNOG" id="ENOG5032XTN">
    <property type="taxonomic scope" value="Bacteria"/>
</dbReference>
<dbReference type="GO" id="GO:0015097">
    <property type="term" value="F:mercury ion transmembrane transporter activity"/>
    <property type="evidence" value="ECO:0007669"/>
    <property type="project" value="InterPro"/>
</dbReference>
<evidence type="ECO:0008006" key="4">
    <source>
        <dbReference type="Google" id="ProtNLM"/>
    </source>
</evidence>
<sequence length="136" mass="14478">MVAIVKRRKLQLPPWADRLGAIGAFICALHCALIPIALALIPTLGLGLVAWHGAEIGFSVLATVLAITSLVLGYRNHRAYHAWLLVAPGLALIWGSLLYPPLHASVLPHAVAMTVGGVLIALAHLVNLRLSYGHTH</sequence>
<proteinExistence type="predicted"/>
<organism evidence="2 3">
    <name type="scientific">Arenimonas metalli CF5-1</name>
    <dbReference type="NCBI Taxonomy" id="1384056"/>
    <lineage>
        <taxon>Bacteria</taxon>
        <taxon>Pseudomonadati</taxon>
        <taxon>Pseudomonadota</taxon>
        <taxon>Gammaproteobacteria</taxon>
        <taxon>Lysobacterales</taxon>
        <taxon>Lysobacteraceae</taxon>
        <taxon>Arenimonas</taxon>
    </lineage>
</organism>
<dbReference type="EMBL" id="AVCK01000064">
    <property type="protein sequence ID" value="KFN41574.1"/>
    <property type="molecule type" value="Genomic_DNA"/>
</dbReference>
<gene>
    <name evidence="2" type="ORF">N787_05735</name>
</gene>
<dbReference type="InterPro" id="IPR004891">
    <property type="entry name" value="Mercury-R_MerC"/>
</dbReference>
<feature type="transmembrane region" description="Helical" evidence="1">
    <location>
        <begin position="21"/>
        <end position="44"/>
    </location>
</feature>